<protein>
    <submittedName>
        <fullName evidence="2">DUF4240 domain-containing protein</fullName>
    </submittedName>
</protein>
<gene>
    <name evidence="2" type="ORF">STSU_005305</name>
</gene>
<organism evidence="2 3">
    <name type="scientific">Streptomyces tsukubensis (strain DSM 42081 / NBRC 108919 / NRRL 18488 / 9993)</name>
    <dbReference type="NCBI Taxonomy" id="1114943"/>
    <lineage>
        <taxon>Bacteria</taxon>
        <taxon>Bacillati</taxon>
        <taxon>Actinomycetota</taxon>
        <taxon>Actinomycetes</taxon>
        <taxon>Kitasatosporales</taxon>
        <taxon>Streptomycetaceae</taxon>
        <taxon>Streptomyces</taxon>
    </lineage>
</organism>
<evidence type="ECO:0000313" key="2">
    <source>
        <dbReference type="EMBL" id="QKM66663.1"/>
    </source>
</evidence>
<name>I2N937_STRT9</name>
<feature type="domain" description="DUF4240" evidence="1">
    <location>
        <begin position="1"/>
        <end position="130"/>
    </location>
</feature>
<dbReference type="EMBL" id="CP029159">
    <property type="protein sequence ID" value="QKM66663.1"/>
    <property type="molecule type" value="Genomic_DNA"/>
</dbReference>
<dbReference type="InterPro" id="IPR025334">
    <property type="entry name" value="DUF4240"/>
</dbReference>
<dbReference type="Proteomes" id="UP000005940">
    <property type="component" value="Chromosome"/>
</dbReference>
<keyword evidence="3" id="KW-1185">Reference proteome</keyword>
<reference evidence="2 3" key="1">
    <citation type="journal article" date="2012" name="J. Bacteriol.">
        <title>Draft genome of Streptomyces tsukubaensis NRRL 18488, the producer of the clinically important immunosuppressant tacrolimus (FK506).</title>
        <authorList>
            <person name="Barreiro C."/>
            <person name="Prieto C."/>
            <person name="Sola-Landa A."/>
            <person name="Solera E."/>
            <person name="Martinez-Castro M."/>
            <person name="Perez-Redondo R."/>
            <person name="Garcia-Estrada C."/>
            <person name="Aparicio J.F."/>
            <person name="Fernandez-Martinez L.T."/>
            <person name="Santos-Aberturas J."/>
            <person name="Salehi-Najafabadi Z."/>
            <person name="Rodriguez-Garcia A."/>
            <person name="Tauch A."/>
            <person name="Martin J.F."/>
        </authorList>
    </citation>
    <scope>NUCLEOTIDE SEQUENCE [LARGE SCALE GENOMIC DNA]</scope>
    <source>
        <strain evidence="3">DSM 42081 / NBRC 108919 / NRRL 18488 / 9993</strain>
    </source>
</reference>
<dbReference type="Pfam" id="PF14024">
    <property type="entry name" value="DUF4240"/>
    <property type="match status" value="1"/>
</dbReference>
<dbReference type="AlphaFoldDB" id="I2N937"/>
<evidence type="ECO:0000259" key="1">
    <source>
        <dbReference type="Pfam" id="PF14024"/>
    </source>
</evidence>
<accession>I2N937</accession>
<sequence length="192" mass="21766">MDTDEFWTVIETARAATDKPFDKALTDVLAELPLERILDYDERFHTVRESVYRWDVWAASYLIGGWFSDDGFIDFRTGLISLGREWFEQVAAAPDSLAGHPLVVGSGSVDDLEEALLQEDANYAALGAYDRVTGVEHSYYDAQEAREASRPKREDVEPDMGEKWDFADDGEMRRRLPRLAALCLGKDPEKPQ</sequence>
<dbReference type="RefSeq" id="WP_006345617.1">
    <property type="nucleotide sequence ID" value="NZ_CP029159.1"/>
</dbReference>
<proteinExistence type="predicted"/>
<evidence type="ECO:0000313" key="3">
    <source>
        <dbReference type="Proteomes" id="UP000005940"/>
    </source>
</evidence>